<dbReference type="AlphaFoldDB" id="A0A0B1TEZ2"/>
<dbReference type="Proteomes" id="UP000053660">
    <property type="component" value="Unassembled WGS sequence"/>
</dbReference>
<keyword evidence="2" id="KW-1185">Reference proteome</keyword>
<sequence>MGPPYVLPVGIVLLGSGPDFCLSAYLPLSSHHLFLHRLCVRLCPCESKSCKLMLCYTLLFLFDTRNCNKYLKDMI</sequence>
<evidence type="ECO:0000313" key="1">
    <source>
        <dbReference type="EMBL" id="KHJ93965.1"/>
    </source>
</evidence>
<dbReference type="EMBL" id="KN550528">
    <property type="protein sequence ID" value="KHJ93965.1"/>
    <property type="molecule type" value="Genomic_DNA"/>
</dbReference>
<accession>A0A0B1TEZ2</accession>
<proteinExistence type="predicted"/>
<name>A0A0B1TEZ2_OESDE</name>
<organism evidence="1 2">
    <name type="scientific">Oesophagostomum dentatum</name>
    <name type="common">Nodular worm</name>
    <dbReference type="NCBI Taxonomy" id="61180"/>
    <lineage>
        <taxon>Eukaryota</taxon>
        <taxon>Metazoa</taxon>
        <taxon>Ecdysozoa</taxon>
        <taxon>Nematoda</taxon>
        <taxon>Chromadorea</taxon>
        <taxon>Rhabditida</taxon>
        <taxon>Rhabditina</taxon>
        <taxon>Rhabditomorpha</taxon>
        <taxon>Strongyloidea</taxon>
        <taxon>Strongylidae</taxon>
        <taxon>Oesophagostomum</taxon>
    </lineage>
</organism>
<reference evidence="1 2" key="1">
    <citation type="submission" date="2014-03" db="EMBL/GenBank/DDBJ databases">
        <title>Draft genome of the hookworm Oesophagostomum dentatum.</title>
        <authorList>
            <person name="Mitreva M."/>
        </authorList>
    </citation>
    <scope>NUCLEOTIDE SEQUENCE [LARGE SCALE GENOMIC DNA]</scope>
    <source>
        <strain evidence="1 2">OD-Hann</strain>
    </source>
</reference>
<evidence type="ECO:0000313" key="2">
    <source>
        <dbReference type="Proteomes" id="UP000053660"/>
    </source>
</evidence>
<gene>
    <name evidence="1" type="ORF">OESDEN_06113</name>
</gene>
<protein>
    <submittedName>
        <fullName evidence="1">Uncharacterized protein</fullName>
    </submittedName>
</protein>